<name>A0AA48GRI5_9BACT</name>
<organism evidence="10 11">
    <name type="scientific">Mesoterricola silvestris</name>
    <dbReference type="NCBI Taxonomy" id="2927979"/>
    <lineage>
        <taxon>Bacteria</taxon>
        <taxon>Pseudomonadati</taxon>
        <taxon>Acidobacteriota</taxon>
        <taxon>Holophagae</taxon>
        <taxon>Holophagales</taxon>
        <taxon>Holophagaceae</taxon>
        <taxon>Mesoterricola</taxon>
    </lineage>
</organism>
<keyword evidence="3" id="KW-0813">Transport</keyword>
<proteinExistence type="predicted"/>
<dbReference type="SUPFAM" id="SSF48695">
    <property type="entry name" value="Multiheme cytochromes"/>
    <property type="match status" value="1"/>
</dbReference>
<evidence type="ECO:0000259" key="9">
    <source>
        <dbReference type="Pfam" id="PF14537"/>
    </source>
</evidence>
<comment type="cofactor">
    <cofactor evidence="1">
        <name>heme c</name>
        <dbReference type="ChEBI" id="CHEBI:61717"/>
    </cofactor>
</comment>
<keyword evidence="6" id="KW-0249">Electron transport</keyword>
<keyword evidence="11" id="KW-1185">Reference proteome</keyword>
<evidence type="ECO:0000256" key="5">
    <source>
        <dbReference type="ARBA" id="ARBA00022723"/>
    </source>
</evidence>
<evidence type="ECO:0000256" key="8">
    <source>
        <dbReference type="SAM" id="SignalP"/>
    </source>
</evidence>
<dbReference type="RefSeq" id="WP_316415606.1">
    <property type="nucleotide sequence ID" value="NZ_AP027080.1"/>
</dbReference>
<evidence type="ECO:0000256" key="7">
    <source>
        <dbReference type="ARBA" id="ARBA00023004"/>
    </source>
</evidence>
<sequence>MRTSLFRKTAFLFLAAAFAVSARPTCVQMAKVKAGDCAACHKDKQVLPAGHVPTRAMTYDGCVACHGAGAGKAAPLRTRIPGSHLHSLRGIRCIQCHDDLKKPAAVSMLKCVECHGDTKALAAKTAAVKPRNPHDNRHYGTEADCNICHHQHAKSTNFCLPCHPFKFIVP</sequence>
<keyword evidence="5" id="KW-0479">Metal-binding</keyword>
<evidence type="ECO:0000256" key="1">
    <source>
        <dbReference type="ARBA" id="ARBA00001926"/>
    </source>
</evidence>
<gene>
    <name evidence="10" type="ORF">METEAL_18660</name>
</gene>
<evidence type="ECO:0000256" key="3">
    <source>
        <dbReference type="ARBA" id="ARBA00022448"/>
    </source>
</evidence>
<evidence type="ECO:0000256" key="2">
    <source>
        <dbReference type="ARBA" id="ARBA00004196"/>
    </source>
</evidence>
<evidence type="ECO:0000313" key="10">
    <source>
        <dbReference type="EMBL" id="BDU72692.1"/>
    </source>
</evidence>
<reference evidence="11" key="1">
    <citation type="journal article" date="2023" name="Int. J. Syst. Evol. Microbiol.">
        <title>Mesoterricola silvestris gen. nov., sp. nov., Mesoterricola sediminis sp. nov., Geothrix oryzae sp. nov., Geothrix edaphica sp. nov., Geothrix rubra sp. nov., and Geothrix limicola sp. nov., six novel members of Acidobacteriota isolated from soils.</title>
        <authorList>
            <person name="Itoh H."/>
            <person name="Sugisawa Y."/>
            <person name="Mise K."/>
            <person name="Xu Z."/>
            <person name="Kuniyasu M."/>
            <person name="Ushijima N."/>
            <person name="Kawano K."/>
            <person name="Kobayashi E."/>
            <person name="Shiratori Y."/>
            <person name="Masuda Y."/>
            <person name="Senoo K."/>
        </authorList>
    </citation>
    <scope>NUCLEOTIDE SEQUENCE [LARGE SCALE GENOMIC DNA]</scope>
    <source>
        <strain evidence="11">W79</strain>
    </source>
</reference>
<feature type="domain" description="Tetrahaem cytochrome" evidence="9">
    <location>
        <begin position="86"/>
        <end position="163"/>
    </location>
</feature>
<dbReference type="InterPro" id="IPR036280">
    <property type="entry name" value="Multihaem_cyt_sf"/>
</dbReference>
<dbReference type="GO" id="GO:0046872">
    <property type="term" value="F:metal ion binding"/>
    <property type="evidence" value="ECO:0007669"/>
    <property type="project" value="UniProtKB-KW"/>
</dbReference>
<dbReference type="GO" id="GO:0030313">
    <property type="term" value="C:cell envelope"/>
    <property type="evidence" value="ECO:0007669"/>
    <property type="project" value="UniProtKB-SubCell"/>
</dbReference>
<dbReference type="Pfam" id="PF14537">
    <property type="entry name" value="Cytochrom_c3_2"/>
    <property type="match status" value="1"/>
</dbReference>
<dbReference type="AlphaFoldDB" id="A0AA48GRI5"/>
<feature type="signal peptide" evidence="8">
    <location>
        <begin position="1"/>
        <end position="22"/>
    </location>
</feature>
<evidence type="ECO:0000313" key="11">
    <source>
        <dbReference type="Proteomes" id="UP001238179"/>
    </source>
</evidence>
<comment type="subcellular location">
    <subcellularLocation>
        <location evidence="2">Cell envelope</location>
    </subcellularLocation>
</comment>
<protein>
    <recommendedName>
        <fullName evidence="9">Tetrahaem cytochrome domain-containing protein</fullName>
    </recommendedName>
</protein>
<dbReference type="KEGG" id="msil:METEAL_18660"/>
<dbReference type="InterPro" id="IPR012286">
    <property type="entry name" value="Tetrahaem_cytochrome"/>
</dbReference>
<dbReference type="Proteomes" id="UP001238179">
    <property type="component" value="Chromosome"/>
</dbReference>
<keyword evidence="4" id="KW-0349">Heme</keyword>
<keyword evidence="7" id="KW-0408">Iron</keyword>
<evidence type="ECO:0000256" key="4">
    <source>
        <dbReference type="ARBA" id="ARBA00022617"/>
    </source>
</evidence>
<accession>A0AA48GRI5</accession>
<keyword evidence="8" id="KW-0732">Signal</keyword>
<evidence type="ECO:0000256" key="6">
    <source>
        <dbReference type="ARBA" id="ARBA00022982"/>
    </source>
</evidence>
<feature type="chain" id="PRO_5041200534" description="Tetrahaem cytochrome domain-containing protein" evidence="8">
    <location>
        <begin position="23"/>
        <end position="170"/>
    </location>
</feature>
<dbReference type="EMBL" id="AP027080">
    <property type="protein sequence ID" value="BDU72692.1"/>
    <property type="molecule type" value="Genomic_DNA"/>
</dbReference>
<dbReference type="Gene3D" id="1.10.1130.10">
    <property type="entry name" value="Flavocytochrome C3, Chain A"/>
    <property type="match status" value="1"/>
</dbReference>